<keyword evidence="9" id="KW-1185">Reference proteome</keyword>
<sequence length="184" mass="20327">MGANNGKLSQKKVKKLSKKTGFTTDEIATWYTGFISDCPSGELTKKEFSKVYAGFFPHGDSRAFSEFIFSAFDRNGDGSIEFSEFLEALAITSKGNFEQKLEWAFNLYDLDGNGQISKNEMLQIISAVFAMVGTQAKVNMTAEEKVDQMFKGMDADGNEEISKEEFFAGARLDKTIVEALGGII</sequence>
<dbReference type="PANTHER" id="PTHR23055">
    <property type="entry name" value="CALCIUM BINDING PROTEINS"/>
    <property type="match status" value="1"/>
</dbReference>
<evidence type="ECO:0000256" key="5">
    <source>
        <dbReference type="ARBA" id="ARBA00022837"/>
    </source>
</evidence>
<dbReference type="PROSITE" id="PS00018">
    <property type="entry name" value="EF_HAND_1"/>
    <property type="match status" value="2"/>
</dbReference>
<evidence type="ECO:0000256" key="4">
    <source>
        <dbReference type="ARBA" id="ARBA00022737"/>
    </source>
</evidence>
<dbReference type="Pfam" id="PF00036">
    <property type="entry name" value="EF-hand_1"/>
    <property type="match status" value="1"/>
</dbReference>
<dbReference type="InterPro" id="IPR028846">
    <property type="entry name" value="Recoverin"/>
</dbReference>
<dbReference type="EMBL" id="OU015567">
    <property type="protein sequence ID" value="CAG5110507.1"/>
    <property type="molecule type" value="Genomic_DNA"/>
</dbReference>
<dbReference type="Pfam" id="PF13499">
    <property type="entry name" value="EF-hand_7"/>
    <property type="match status" value="1"/>
</dbReference>
<dbReference type="InterPro" id="IPR002048">
    <property type="entry name" value="EF_hand_dom"/>
</dbReference>
<protein>
    <submittedName>
        <fullName evidence="8">Oidioi.mRNA.OKI2018_I69.chr2.g4905.t1.cds</fullName>
    </submittedName>
</protein>
<keyword evidence="5" id="KW-0106">Calcium</keyword>
<dbReference type="InterPro" id="IPR011992">
    <property type="entry name" value="EF-hand-dom_pair"/>
</dbReference>
<dbReference type="SUPFAM" id="SSF47473">
    <property type="entry name" value="EF-hand"/>
    <property type="match status" value="1"/>
</dbReference>
<keyword evidence="4" id="KW-0677">Repeat</keyword>
<feature type="domain" description="EF-hand" evidence="7">
    <location>
        <begin position="96"/>
        <end position="131"/>
    </location>
</feature>
<keyword evidence="3" id="KW-0479">Metal-binding</keyword>
<dbReference type="PRINTS" id="PR00450">
    <property type="entry name" value="RECOVERIN"/>
</dbReference>
<dbReference type="SMART" id="SM00054">
    <property type="entry name" value="EFh"/>
    <property type="match status" value="3"/>
</dbReference>
<evidence type="ECO:0000256" key="3">
    <source>
        <dbReference type="ARBA" id="ARBA00022723"/>
    </source>
</evidence>
<dbReference type="CDD" id="cd00051">
    <property type="entry name" value="EFh"/>
    <property type="match status" value="2"/>
</dbReference>
<dbReference type="PROSITE" id="PS50222">
    <property type="entry name" value="EF_HAND_2"/>
    <property type="match status" value="3"/>
</dbReference>
<evidence type="ECO:0000259" key="7">
    <source>
        <dbReference type="PROSITE" id="PS50222"/>
    </source>
</evidence>
<feature type="domain" description="EF-hand" evidence="7">
    <location>
        <begin position="141"/>
        <end position="176"/>
    </location>
</feature>
<keyword evidence="6" id="KW-0449">Lipoprotein</keyword>
<dbReference type="InterPro" id="IPR018247">
    <property type="entry name" value="EF_Hand_1_Ca_BS"/>
</dbReference>
<gene>
    <name evidence="8" type="ORF">OKIOD_LOCUS13670</name>
</gene>
<evidence type="ECO:0000256" key="1">
    <source>
        <dbReference type="ARBA" id="ARBA00006049"/>
    </source>
</evidence>
<keyword evidence="2" id="KW-0519">Myristate</keyword>
<proteinExistence type="inferred from homology"/>
<feature type="domain" description="EF-hand" evidence="7">
    <location>
        <begin position="60"/>
        <end position="95"/>
    </location>
</feature>
<dbReference type="PANTHER" id="PTHR23055:SF178">
    <property type="entry name" value="NEUROCALCIN HOMOLOG"/>
    <property type="match status" value="1"/>
</dbReference>
<dbReference type="Proteomes" id="UP001158576">
    <property type="component" value="Chromosome 2"/>
</dbReference>
<evidence type="ECO:0000313" key="8">
    <source>
        <dbReference type="EMBL" id="CAG5110507.1"/>
    </source>
</evidence>
<organism evidence="8 9">
    <name type="scientific">Oikopleura dioica</name>
    <name type="common">Tunicate</name>
    <dbReference type="NCBI Taxonomy" id="34765"/>
    <lineage>
        <taxon>Eukaryota</taxon>
        <taxon>Metazoa</taxon>
        <taxon>Chordata</taxon>
        <taxon>Tunicata</taxon>
        <taxon>Appendicularia</taxon>
        <taxon>Copelata</taxon>
        <taxon>Oikopleuridae</taxon>
        <taxon>Oikopleura</taxon>
    </lineage>
</organism>
<name>A0ABN7T7W9_OIKDI</name>
<evidence type="ECO:0000256" key="2">
    <source>
        <dbReference type="ARBA" id="ARBA00022707"/>
    </source>
</evidence>
<reference evidence="8 9" key="1">
    <citation type="submission" date="2021-04" db="EMBL/GenBank/DDBJ databases">
        <authorList>
            <person name="Bliznina A."/>
        </authorList>
    </citation>
    <scope>NUCLEOTIDE SEQUENCE [LARGE SCALE GENOMIC DNA]</scope>
</reference>
<evidence type="ECO:0000313" key="9">
    <source>
        <dbReference type="Proteomes" id="UP001158576"/>
    </source>
</evidence>
<evidence type="ECO:0000256" key="6">
    <source>
        <dbReference type="ARBA" id="ARBA00023288"/>
    </source>
</evidence>
<dbReference type="Gene3D" id="1.10.238.10">
    <property type="entry name" value="EF-hand"/>
    <property type="match status" value="1"/>
</dbReference>
<accession>A0ABN7T7W9</accession>
<comment type="similarity">
    <text evidence="1">Belongs to the recoverin family.</text>
</comment>